<dbReference type="GO" id="GO:0003864">
    <property type="term" value="F:3-methyl-2-oxobutanoate hydroxymethyltransferase activity"/>
    <property type="evidence" value="ECO:0007669"/>
    <property type="project" value="UniProtKB-UniRule"/>
</dbReference>
<evidence type="ECO:0000256" key="3">
    <source>
        <dbReference type="ARBA" id="ARBA00011424"/>
    </source>
</evidence>
<comment type="subunit">
    <text evidence="3 7">Homodecamer; pentamer of dimers.</text>
</comment>
<comment type="subcellular location">
    <subcellularLocation>
        <location evidence="7">Cytoplasm</location>
    </subcellularLocation>
</comment>
<feature type="binding site" evidence="7 9">
    <location>
        <begin position="45"/>
        <end position="46"/>
    </location>
    <ligand>
        <name>3-methyl-2-oxobutanoate</name>
        <dbReference type="ChEBI" id="CHEBI:11851"/>
    </ligand>
</feature>
<comment type="function">
    <text evidence="6 7">Catalyzes the reversible reaction in which hydroxymethyl group from 5,10-methylenetetrahydrofolate is transferred onto alpha-ketoisovalerate to form ketopantoate.</text>
</comment>
<feature type="active site" description="Proton acceptor" evidence="7 8">
    <location>
        <position position="183"/>
    </location>
</feature>
<dbReference type="PANTHER" id="PTHR20881">
    <property type="entry name" value="3-METHYL-2-OXOBUTANOATE HYDROXYMETHYLTRANSFERASE"/>
    <property type="match status" value="1"/>
</dbReference>
<dbReference type="HAMAP" id="MF_00156">
    <property type="entry name" value="PanB"/>
    <property type="match status" value="1"/>
</dbReference>
<evidence type="ECO:0000256" key="7">
    <source>
        <dbReference type="HAMAP-Rule" id="MF_00156"/>
    </source>
</evidence>
<evidence type="ECO:0000313" key="11">
    <source>
        <dbReference type="EMBL" id="QUI21822.1"/>
    </source>
</evidence>
<dbReference type="KEGG" id="vpy:HZI73_05710"/>
<evidence type="ECO:0000256" key="6">
    <source>
        <dbReference type="ARBA" id="ARBA00056497"/>
    </source>
</evidence>
<proteinExistence type="inferred from homology"/>
<evidence type="ECO:0000256" key="4">
    <source>
        <dbReference type="ARBA" id="ARBA00022655"/>
    </source>
</evidence>
<dbReference type="Proteomes" id="UP000683246">
    <property type="component" value="Chromosome"/>
</dbReference>
<evidence type="ECO:0000256" key="8">
    <source>
        <dbReference type="PIRSR" id="PIRSR000388-1"/>
    </source>
</evidence>
<evidence type="ECO:0000256" key="1">
    <source>
        <dbReference type="ARBA" id="ARBA00005033"/>
    </source>
</evidence>
<evidence type="ECO:0000313" key="12">
    <source>
        <dbReference type="Proteomes" id="UP000683246"/>
    </source>
</evidence>
<reference evidence="11" key="1">
    <citation type="submission" date="2020-07" db="EMBL/GenBank/DDBJ databases">
        <title>Vallitalea pronyensis genome.</title>
        <authorList>
            <person name="Postec A."/>
        </authorList>
    </citation>
    <scope>NUCLEOTIDE SEQUENCE</scope>
    <source>
        <strain evidence="11">FatNI3</strain>
    </source>
</reference>
<dbReference type="Gene3D" id="3.20.20.60">
    <property type="entry name" value="Phosphoenolpyruvate-binding domains"/>
    <property type="match status" value="1"/>
</dbReference>
<dbReference type="AlphaFoldDB" id="A0A8J8SFY5"/>
<feature type="binding site" evidence="7 10">
    <location>
        <position position="45"/>
    </location>
    <ligand>
        <name>Mg(2+)</name>
        <dbReference type="ChEBI" id="CHEBI:18420"/>
    </ligand>
</feature>
<dbReference type="GO" id="GO:0005737">
    <property type="term" value="C:cytoplasm"/>
    <property type="evidence" value="ECO:0007669"/>
    <property type="project" value="UniProtKB-SubCell"/>
</dbReference>
<protein>
    <recommendedName>
        <fullName evidence="7">3-methyl-2-oxobutanoate hydroxymethyltransferase</fullName>
        <ecNumber evidence="7">2.1.2.11</ecNumber>
    </recommendedName>
    <alternativeName>
        <fullName evidence="7">Ketopantoate hydroxymethyltransferase</fullName>
        <shortName evidence="7">KPHMT</shortName>
    </alternativeName>
</protein>
<dbReference type="PANTHER" id="PTHR20881:SF0">
    <property type="entry name" value="3-METHYL-2-OXOBUTANOATE HYDROXYMETHYLTRANSFERASE"/>
    <property type="match status" value="1"/>
</dbReference>
<dbReference type="NCBIfam" id="NF001452">
    <property type="entry name" value="PRK00311.1"/>
    <property type="match status" value="1"/>
</dbReference>
<dbReference type="EMBL" id="CP058649">
    <property type="protein sequence ID" value="QUI21822.1"/>
    <property type="molecule type" value="Genomic_DNA"/>
</dbReference>
<dbReference type="FunFam" id="3.20.20.60:FF:000003">
    <property type="entry name" value="3-methyl-2-oxobutanoate hydroxymethyltransferase"/>
    <property type="match status" value="1"/>
</dbReference>
<dbReference type="InterPro" id="IPR015813">
    <property type="entry name" value="Pyrv/PenolPyrv_kinase-like_dom"/>
</dbReference>
<dbReference type="NCBIfam" id="TIGR00222">
    <property type="entry name" value="panB"/>
    <property type="match status" value="1"/>
</dbReference>
<name>A0A8J8SFY5_9FIRM</name>
<dbReference type="RefSeq" id="WP_212697292.1">
    <property type="nucleotide sequence ID" value="NZ_CP058649.1"/>
</dbReference>
<keyword evidence="7" id="KW-0963">Cytoplasm</keyword>
<feature type="binding site" evidence="7 10">
    <location>
        <position position="84"/>
    </location>
    <ligand>
        <name>Mg(2+)</name>
        <dbReference type="ChEBI" id="CHEBI:18420"/>
    </ligand>
</feature>
<accession>A0A8J8SFY5</accession>
<keyword evidence="12" id="KW-1185">Reference proteome</keyword>
<dbReference type="Pfam" id="PF02548">
    <property type="entry name" value="Pantoate_transf"/>
    <property type="match status" value="1"/>
</dbReference>
<dbReference type="SUPFAM" id="SSF51621">
    <property type="entry name" value="Phosphoenolpyruvate/pyruvate domain"/>
    <property type="match status" value="1"/>
</dbReference>
<keyword evidence="7 10" id="KW-0460">Magnesium</keyword>
<keyword evidence="7 10" id="KW-0479">Metal-binding</keyword>
<dbReference type="GO" id="GO:0000287">
    <property type="term" value="F:magnesium ion binding"/>
    <property type="evidence" value="ECO:0007669"/>
    <property type="project" value="TreeGrafter"/>
</dbReference>
<dbReference type="UniPathway" id="UPA00028">
    <property type="reaction ID" value="UER00003"/>
</dbReference>
<gene>
    <name evidence="7 11" type="primary">panB</name>
    <name evidence="11" type="ORF">HZI73_05710</name>
</gene>
<feature type="binding site" evidence="7 10">
    <location>
        <position position="116"/>
    </location>
    <ligand>
        <name>Mg(2+)</name>
        <dbReference type="ChEBI" id="CHEBI:18420"/>
    </ligand>
</feature>
<dbReference type="PIRSF" id="PIRSF000388">
    <property type="entry name" value="Pantoate_hydroxy_MeTrfase"/>
    <property type="match status" value="1"/>
</dbReference>
<comment type="catalytic activity">
    <reaction evidence="7">
        <text>(6R)-5,10-methylene-5,6,7,8-tetrahydrofolate + 3-methyl-2-oxobutanoate + H2O = 2-dehydropantoate + (6S)-5,6,7,8-tetrahydrofolate</text>
        <dbReference type="Rhea" id="RHEA:11824"/>
        <dbReference type="ChEBI" id="CHEBI:11561"/>
        <dbReference type="ChEBI" id="CHEBI:11851"/>
        <dbReference type="ChEBI" id="CHEBI:15377"/>
        <dbReference type="ChEBI" id="CHEBI:15636"/>
        <dbReference type="ChEBI" id="CHEBI:57453"/>
        <dbReference type="EC" id="2.1.2.11"/>
    </reaction>
</comment>
<dbReference type="GO" id="GO:0015940">
    <property type="term" value="P:pantothenate biosynthetic process"/>
    <property type="evidence" value="ECO:0007669"/>
    <property type="project" value="UniProtKB-UniRule"/>
</dbReference>
<dbReference type="EC" id="2.1.2.11" evidence="7"/>
<dbReference type="InterPro" id="IPR003700">
    <property type="entry name" value="Pantoate_hydroxy_MeTrfase"/>
</dbReference>
<evidence type="ECO:0000256" key="9">
    <source>
        <dbReference type="PIRSR" id="PIRSR000388-2"/>
    </source>
</evidence>
<evidence type="ECO:0000256" key="10">
    <source>
        <dbReference type="PIRSR" id="PIRSR000388-3"/>
    </source>
</evidence>
<evidence type="ECO:0000256" key="2">
    <source>
        <dbReference type="ARBA" id="ARBA00008676"/>
    </source>
</evidence>
<comment type="cofactor">
    <cofactor evidence="7 10">
        <name>Mg(2+)</name>
        <dbReference type="ChEBI" id="CHEBI:18420"/>
    </cofactor>
    <text evidence="7 10">Binds 1 Mg(2+) ion per subunit.</text>
</comment>
<feature type="binding site" evidence="7 9">
    <location>
        <position position="114"/>
    </location>
    <ligand>
        <name>3-methyl-2-oxobutanoate</name>
        <dbReference type="ChEBI" id="CHEBI:11851"/>
    </ligand>
</feature>
<keyword evidence="5 7" id="KW-0808">Transferase</keyword>
<organism evidence="11 12">
    <name type="scientific">Vallitalea pronyensis</name>
    <dbReference type="NCBI Taxonomy" id="1348613"/>
    <lineage>
        <taxon>Bacteria</taxon>
        <taxon>Bacillati</taxon>
        <taxon>Bacillota</taxon>
        <taxon>Clostridia</taxon>
        <taxon>Lachnospirales</taxon>
        <taxon>Vallitaleaceae</taxon>
        <taxon>Vallitalea</taxon>
    </lineage>
</organism>
<sequence>MKKITTQTIRNRKKKNEIITMMTAYDYPTAEILDEAGMDILLVGDSLGMVVLGYDDTTQVTMEDMIHHTKAVSRGSKRSLIVADLPFLSYHVGVHEAVRNAGRLIQEGRAHAVKLEGGKDVLEQVNAIVSAGIPVMGHIGLTPQSINQLGGYYIQGKTEADALRLLEEAKALEEAGAFAIVLECVPMELAQYMTNAITIPTIGIGAGIHCDGQVLVSHDVFGLYEKITPKFVKRYTDIRNHMMSAAKDYVKQVKERTFPSVEHSFHLQDEVMERIYGGGHQHESIS</sequence>
<dbReference type="CDD" id="cd06557">
    <property type="entry name" value="KPHMT-like"/>
    <property type="match status" value="1"/>
</dbReference>
<keyword evidence="4 7" id="KW-0566">Pantothenate biosynthesis</keyword>
<comment type="similarity">
    <text evidence="2 7">Belongs to the PanB family.</text>
</comment>
<evidence type="ECO:0000256" key="5">
    <source>
        <dbReference type="ARBA" id="ARBA00022679"/>
    </source>
</evidence>
<dbReference type="InterPro" id="IPR040442">
    <property type="entry name" value="Pyrv_kinase-like_dom_sf"/>
</dbReference>
<feature type="binding site" evidence="7 9">
    <location>
        <position position="84"/>
    </location>
    <ligand>
        <name>3-methyl-2-oxobutanoate</name>
        <dbReference type="ChEBI" id="CHEBI:11851"/>
    </ligand>
</feature>
<comment type="pathway">
    <text evidence="1 7">Cofactor biosynthesis; (R)-pantothenate biosynthesis; (R)-pantoate from 3-methyl-2-oxobutanoate: step 1/2.</text>
</comment>